<protein>
    <submittedName>
        <fullName evidence="1">Uncharacterized protein</fullName>
    </submittedName>
</protein>
<sequence length="274" mass="31529">MRSASARSYAHVAATRYDYPSGPSRALDESYPFYHSSTHGRSFRDEDPWDLYQPSHRHTSHRTAYDDQSHTKYYSSHRSTSSREAGNRDEHTTSSAATQPGHVVDDIPLSIQQALIKGKRDVHDLKGVFNVVLLYEWCMTEDGKIPNAPSKFDTAFKLLPVKRNNVGGYQPIESTHSSWGVKSGYYPEYDTYLATILIRVPDTLPEVSGRAMERAYARFALKPRIDKLKEILAIPFVNHPQYRNYAILFKFGSECEKYRLFDDHLREDTVIRMK</sequence>
<comment type="caution">
    <text evidence="1">The sequence shown here is derived from an EMBL/GenBank/DDBJ whole genome shotgun (WGS) entry which is preliminary data.</text>
</comment>
<evidence type="ECO:0000313" key="1">
    <source>
        <dbReference type="EMBL" id="KAJ2981927.1"/>
    </source>
</evidence>
<name>A0ACC1NRL0_9PEZI</name>
<accession>A0ACC1NRL0</accession>
<organism evidence="1 2">
    <name type="scientific">Xylaria curta</name>
    <dbReference type="NCBI Taxonomy" id="42375"/>
    <lineage>
        <taxon>Eukaryota</taxon>
        <taxon>Fungi</taxon>
        <taxon>Dikarya</taxon>
        <taxon>Ascomycota</taxon>
        <taxon>Pezizomycotina</taxon>
        <taxon>Sordariomycetes</taxon>
        <taxon>Xylariomycetidae</taxon>
        <taxon>Xylariales</taxon>
        <taxon>Xylariaceae</taxon>
        <taxon>Xylaria</taxon>
    </lineage>
</organism>
<evidence type="ECO:0000313" key="2">
    <source>
        <dbReference type="Proteomes" id="UP001143856"/>
    </source>
</evidence>
<keyword evidence="2" id="KW-1185">Reference proteome</keyword>
<gene>
    <name evidence="1" type="ORF">NUW58_g6562</name>
</gene>
<dbReference type="EMBL" id="JAPDGR010001509">
    <property type="protein sequence ID" value="KAJ2981927.1"/>
    <property type="molecule type" value="Genomic_DNA"/>
</dbReference>
<dbReference type="Proteomes" id="UP001143856">
    <property type="component" value="Unassembled WGS sequence"/>
</dbReference>
<reference evidence="1" key="1">
    <citation type="submission" date="2022-10" db="EMBL/GenBank/DDBJ databases">
        <title>Genome Sequence of Xylaria curta.</title>
        <authorList>
            <person name="Buettner E."/>
        </authorList>
    </citation>
    <scope>NUCLEOTIDE SEQUENCE</scope>
    <source>
        <strain evidence="1">Babe10</strain>
    </source>
</reference>
<proteinExistence type="predicted"/>